<keyword evidence="7" id="KW-0472">Membrane</keyword>
<evidence type="ECO:0000256" key="8">
    <source>
        <dbReference type="ARBA" id="ARBA00031344"/>
    </source>
</evidence>
<name>G0V1W2_TRYCI</name>
<evidence type="ECO:0000256" key="7">
    <source>
        <dbReference type="ARBA" id="ARBA00023136"/>
    </source>
</evidence>
<dbReference type="InterPro" id="IPR009316">
    <property type="entry name" value="COG2"/>
</dbReference>
<evidence type="ECO:0000256" key="3">
    <source>
        <dbReference type="ARBA" id="ARBA00020977"/>
    </source>
</evidence>
<proteinExistence type="inferred from homology"/>
<feature type="region of interest" description="Disordered" evidence="9">
    <location>
        <begin position="1"/>
        <end position="21"/>
    </location>
</feature>
<evidence type="ECO:0000256" key="1">
    <source>
        <dbReference type="ARBA" id="ARBA00004395"/>
    </source>
</evidence>
<dbReference type="Pfam" id="PF12022">
    <property type="entry name" value="COG2_C"/>
    <property type="match status" value="1"/>
</dbReference>
<sequence length="846" mass="95546">MTDTFHAEDREEQADLQEDVSQPLDDLDQLQLLQLCFGEMEFGVVLDGDQMGGRWDGVTNDEMGGSDGVGMKEKVDSMVEDASSALSVYDFDPVQFVRNKLCHGVSLDVLCRDLETYTTLLNKILLRHVNTDVHDAFVKVSGHLVGMQGDLRLLQQPVVTAVRKIEDNVAKLRDMESCITSKIAEATEIELTRIFDVGFLKILLLNDLLMEKVESLPASLCLSMDEKQHYPNYQHLSFSRVVAAMGTGAHIREAFLDFAELVRQMRSLQQTLPILSQREQEHAEVDKILHSSTQMVYRVCGRVYLATYEEFLQSPREEIRESMLHMMKAYEQMDGVHEFCRMYRERMLRPLLESILSWRAATQARHSLVDTIKLLATLKQQLEKSVLPLISLVREAFDAKLLPIPTMVCPVLFESLLKKMISLYDAGDPDAFQQRYIAAHEVLYLMEKSCTSEEEVRALRCCPDVVLWEQRWNTDVYGAMRVNTSTRKLNDAIGEFTNQGFDQHAAEIEERRKHQNSEIENSAVNMCFSIDLFSKLQENIEWLFSRDVYIYAVTPRFLREVASSTRRVVTVVVGQCKASLSGTSLQGWLSVTVTASADISKLAVYLEGPFRQRLHEVGGQTVNSTVSTTFLELLIENTCSGALQELHQLMHTRVIDECGVGLQNIRSVKSIYTHTRKPLPTAPSWYVTSIVEPVRHFCVGVQNRLAPEEARAAVMNIVVEVVDRFRAIAKDMLVTVKKTEESWEKLRRRKEQASASSPTSNRAATVSSRPTAETATDRDKMTLQLYFDARALVDEVKAMLESLTAGGSVGIEEQPSVVALLKLLARANWILGGEEQEPPDVDEISS</sequence>
<dbReference type="InterPro" id="IPR024603">
    <property type="entry name" value="COG_complex_COG2_C"/>
</dbReference>
<feature type="domain" description="Conserved oligomeric Golgi complex subunit 2 N-terminal" evidence="10">
    <location>
        <begin position="35"/>
        <end position="154"/>
    </location>
</feature>
<evidence type="ECO:0000259" key="10">
    <source>
        <dbReference type="Pfam" id="PF06148"/>
    </source>
</evidence>
<dbReference type="VEuPathDB" id="TriTrypDB:TcIL3000.11.11220"/>
<evidence type="ECO:0000256" key="6">
    <source>
        <dbReference type="ARBA" id="ARBA00023034"/>
    </source>
</evidence>
<dbReference type="GO" id="GO:0000139">
    <property type="term" value="C:Golgi membrane"/>
    <property type="evidence" value="ECO:0007669"/>
    <property type="project" value="UniProtKB-SubCell"/>
</dbReference>
<reference evidence="12" key="1">
    <citation type="journal article" date="2012" name="Proc. Natl. Acad. Sci. U.S.A.">
        <title>Antigenic diversity is generated by distinct evolutionary mechanisms in African trypanosome species.</title>
        <authorList>
            <person name="Jackson A.P."/>
            <person name="Berry A."/>
            <person name="Aslett M."/>
            <person name="Allison H.C."/>
            <person name="Burton P."/>
            <person name="Vavrova-Anderson J."/>
            <person name="Brown R."/>
            <person name="Browne H."/>
            <person name="Corton N."/>
            <person name="Hauser H."/>
            <person name="Gamble J."/>
            <person name="Gilderthorp R."/>
            <person name="Marcello L."/>
            <person name="McQuillan J."/>
            <person name="Otto T.D."/>
            <person name="Quail M.A."/>
            <person name="Sanders M.J."/>
            <person name="van Tonder A."/>
            <person name="Ginger M.L."/>
            <person name="Field M.C."/>
            <person name="Barry J.D."/>
            <person name="Hertz-Fowler C."/>
            <person name="Berriman M."/>
        </authorList>
    </citation>
    <scope>NUCLEOTIDE SEQUENCE</scope>
    <source>
        <strain evidence="12">IL3000</strain>
    </source>
</reference>
<dbReference type="GO" id="GO:0007030">
    <property type="term" value="P:Golgi organization"/>
    <property type="evidence" value="ECO:0007669"/>
    <property type="project" value="InterPro"/>
</dbReference>
<accession>G0V1W2</accession>
<keyword evidence="5" id="KW-0653">Protein transport</keyword>
<feature type="domain" description="COG complex component COG2 C-terminal" evidence="11">
    <location>
        <begin position="470"/>
        <end position="789"/>
    </location>
</feature>
<evidence type="ECO:0000256" key="4">
    <source>
        <dbReference type="ARBA" id="ARBA00022448"/>
    </source>
</evidence>
<gene>
    <name evidence="12" type="ORF">TCIL3000_11_11220</name>
</gene>
<dbReference type="PANTHER" id="PTHR12961:SF0">
    <property type="entry name" value="CONSERVED OLIGOMERIC GOLGI COMPLEX SUBUNIT 2"/>
    <property type="match status" value="1"/>
</dbReference>
<dbReference type="InterPro" id="IPR024602">
    <property type="entry name" value="COG_su2_N"/>
</dbReference>
<evidence type="ECO:0000313" key="12">
    <source>
        <dbReference type="EMBL" id="CCC95633.1"/>
    </source>
</evidence>
<evidence type="ECO:0000256" key="2">
    <source>
        <dbReference type="ARBA" id="ARBA00007603"/>
    </source>
</evidence>
<dbReference type="Pfam" id="PF06148">
    <property type="entry name" value="COG2_N"/>
    <property type="match status" value="1"/>
</dbReference>
<organism evidence="12">
    <name type="scientific">Trypanosoma congolense (strain IL3000)</name>
    <dbReference type="NCBI Taxonomy" id="1068625"/>
    <lineage>
        <taxon>Eukaryota</taxon>
        <taxon>Discoba</taxon>
        <taxon>Euglenozoa</taxon>
        <taxon>Kinetoplastea</taxon>
        <taxon>Metakinetoplastina</taxon>
        <taxon>Trypanosomatida</taxon>
        <taxon>Trypanosomatidae</taxon>
        <taxon>Trypanosoma</taxon>
        <taxon>Nannomonas</taxon>
    </lineage>
</organism>
<evidence type="ECO:0000259" key="11">
    <source>
        <dbReference type="Pfam" id="PF12022"/>
    </source>
</evidence>
<keyword evidence="6" id="KW-0333">Golgi apparatus</keyword>
<evidence type="ECO:0000256" key="5">
    <source>
        <dbReference type="ARBA" id="ARBA00022927"/>
    </source>
</evidence>
<dbReference type="GO" id="GO:0017119">
    <property type="term" value="C:Golgi transport complex"/>
    <property type="evidence" value="ECO:0007669"/>
    <property type="project" value="TreeGrafter"/>
</dbReference>
<dbReference type="PANTHER" id="PTHR12961">
    <property type="entry name" value="CONSERVED OLIGOMERIC GOLGI COMPLEX COMPONENT 2"/>
    <property type="match status" value="1"/>
</dbReference>
<protein>
    <recommendedName>
        <fullName evidence="3">Conserved oligomeric Golgi complex subunit 2</fullName>
    </recommendedName>
    <alternativeName>
        <fullName evidence="8">Component of oligomeric Golgi complex 2</fullName>
    </alternativeName>
</protein>
<feature type="compositionally biased region" description="Polar residues" evidence="9">
    <location>
        <begin position="753"/>
        <end position="774"/>
    </location>
</feature>
<evidence type="ECO:0000256" key="9">
    <source>
        <dbReference type="SAM" id="MobiDB-lite"/>
    </source>
</evidence>
<comment type="similarity">
    <text evidence="2">Belongs to the COG2 family.</text>
</comment>
<dbReference type="GO" id="GO:0006891">
    <property type="term" value="P:intra-Golgi vesicle-mediated transport"/>
    <property type="evidence" value="ECO:0007669"/>
    <property type="project" value="TreeGrafter"/>
</dbReference>
<dbReference type="GO" id="GO:0015031">
    <property type="term" value="P:protein transport"/>
    <property type="evidence" value="ECO:0007669"/>
    <property type="project" value="UniProtKB-KW"/>
</dbReference>
<dbReference type="AlphaFoldDB" id="G0V1W2"/>
<comment type="subcellular location">
    <subcellularLocation>
        <location evidence="1">Golgi apparatus membrane</location>
        <topology evidence="1">Peripheral membrane protein</topology>
    </subcellularLocation>
</comment>
<dbReference type="EMBL" id="HE575324">
    <property type="protein sequence ID" value="CCC95633.1"/>
    <property type="molecule type" value="Genomic_DNA"/>
</dbReference>
<keyword evidence="4" id="KW-0813">Transport</keyword>
<feature type="region of interest" description="Disordered" evidence="9">
    <location>
        <begin position="745"/>
        <end position="775"/>
    </location>
</feature>